<dbReference type="GO" id="GO:0003700">
    <property type="term" value="F:DNA-binding transcription factor activity"/>
    <property type="evidence" value="ECO:0007669"/>
    <property type="project" value="InterPro"/>
</dbReference>
<reference evidence="5 6" key="1">
    <citation type="submission" date="2018-06" db="EMBL/GenBank/DDBJ databases">
        <title>Actinomadura craniellae sp. nov. isolated from marine sponge Craniella sp.</title>
        <authorList>
            <person name="Li L."/>
            <person name="Xu Q.H."/>
            <person name="Lin H.W."/>
            <person name="Lu Y.H."/>
        </authorList>
    </citation>
    <scope>NUCLEOTIDE SEQUENCE [LARGE SCALE GENOMIC DNA]</scope>
    <source>
        <strain evidence="5 6">LHW63021</strain>
    </source>
</reference>
<dbReference type="Gene3D" id="1.10.10.60">
    <property type="entry name" value="Homeodomain-like"/>
    <property type="match status" value="1"/>
</dbReference>
<name>A0A365HA31_9ACTN</name>
<evidence type="ECO:0000259" key="4">
    <source>
        <dbReference type="PROSITE" id="PS01124"/>
    </source>
</evidence>
<dbReference type="Pfam" id="PF12833">
    <property type="entry name" value="HTH_18"/>
    <property type="match status" value="1"/>
</dbReference>
<dbReference type="PANTHER" id="PTHR46796:SF6">
    <property type="entry name" value="ARAC SUBFAMILY"/>
    <property type="match status" value="1"/>
</dbReference>
<dbReference type="PROSITE" id="PS01124">
    <property type="entry name" value="HTH_ARAC_FAMILY_2"/>
    <property type="match status" value="1"/>
</dbReference>
<feature type="domain" description="HTH araC/xylS-type" evidence="4">
    <location>
        <begin position="203"/>
        <end position="304"/>
    </location>
</feature>
<keyword evidence="6" id="KW-1185">Reference proteome</keyword>
<dbReference type="InterPro" id="IPR009057">
    <property type="entry name" value="Homeodomain-like_sf"/>
</dbReference>
<keyword evidence="1" id="KW-0805">Transcription regulation</keyword>
<gene>
    <name evidence="5" type="ORF">DPM19_08015</name>
</gene>
<dbReference type="SUPFAM" id="SSF46689">
    <property type="entry name" value="Homeodomain-like"/>
    <property type="match status" value="1"/>
</dbReference>
<keyword evidence="3" id="KW-0804">Transcription</keyword>
<organism evidence="5 6">
    <name type="scientific">Actinomadura craniellae</name>
    <dbReference type="NCBI Taxonomy" id="2231787"/>
    <lineage>
        <taxon>Bacteria</taxon>
        <taxon>Bacillati</taxon>
        <taxon>Actinomycetota</taxon>
        <taxon>Actinomycetes</taxon>
        <taxon>Streptosporangiales</taxon>
        <taxon>Thermomonosporaceae</taxon>
        <taxon>Actinomadura</taxon>
    </lineage>
</organism>
<evidence type="ECO:0000256" key="1">
    <source>
        <dbReference type="ARBA" id="ARBA00023015"/>
    </source>
</evidence>
<dbReference type="EMBL" id="QLYX01000003">
    <property type="protein sequence ID" value="RAY16004.1"/>
    <property type="molecule type" value="Genomic_DNA"/>
</dbReference>
<sequence>MKSTTTDDLEPGARTAFWSELVAACQPRLDCRYPGAAFDGTTICQRTGSYRLVEYWSGEVGYVQTAARARRDADEDYRFVLPLAGERRMRQDGRQRRFAPGTAILMTLTAPFELVEGPAAHGLMLTIPARELDRPSPLAAGLDLTTGLGRVARDMLTGLAGERDHLTAAGFDAVCDRIVELLRMLLAGDDRPDGPGHLAEVEAMVRRYARAHAADPDLTGAAMAQALGWSLRQVQLALQRAGTTPRELIREERLRLARERLLSPAHRHLPITDVAHAAGFSSASALSAAFRQRYGMSPRDLRATPGR</sequence>
<dbReference type="GO" id="GO:0043565">
    <property type="term" value="F:sequence-specific DNA binding"/>
    <property type="evidence" value="ECO:0007669"/>
    <property type="project" value="InterPro"/>
</dbReference>
<protein>
    <submittedName>
        <fullName evidence="5">AraC family transcriptional regulator</fullName>
    </submittedName>
</protein>
<evidence type="ECO:0000313" key="6">
    <source>
        <dbReference type="Proteomes" id="UP000251891"/>
    </source>
</evidence>
<evidence type="ECO:0000256" key="3">
    <source>
        <dbReference type="ARBA" id="ARBA00023163"/>
    </source>
</evidence>
<dbReference type="InterPro" id="IPR018062">
    <property type="entry name" value="HTH_AraC-typ_CS"/>
</dbReference>
<dbReference type="Proteomes" id="UP000251891">
    <property type="component" value="Unassembled WGS sequence"/>
</dbReference>
<dbReference type="PROSITE" id="PS00041">
    <property type="entry name" value="HTH_ARAC_FAMILY_1"/>
    <property type="match status" value="1"/>
</dbReference>
<proteinExistence type="predicted"/>
<dbReference type="AlphaFoldDB" id="A0A365HA31"/>
<dbReference type="SMART" id="SM00342">
    <property type="entry name" value="HTH_ARAC"/>
    <property type="match status" value="1"/>
</dbReference>
<accession>A0A365HA31</accession>
<dbReference type="InterPro" id="IPR050204">
    <property type="entry name" value="AraC_XylS_family_regulators"/>
</dbReference>
<comment type="caution">
    <text evidence="5">The sequence shown here is derived from an EMBL/GenBank/DDBJ whole genome shotgun (WGS) entry which is preliminary data.</text>
</comment>
<keyword evidence="2" id="KW-0238">DNA-binding</keyword>
<dbReference type="InterPro" id="IPR018060">
    <property type="entry name" value="HTH_AraC"/>
</dbReference>
<dbReference type="OrthoDB" id="9799345at2"/>
<dbReference type="PANTHER" id="PTHR46796">
    <property type="entry name" value="HTH-TYPE TRANSCRIPTIONAL ACTIVATOR RHAS-RELATED"/>
    <property type="match status" value="1"/>
</dbReference>
<evidence type="ECO:0000256" key="2">
    <source>
        <dbReference type="ARBA" id="ARBA00023125"/>
    </source>
</evidence>
<dbReference type="Pfam" id="PF14525">
    <property type="entry name" value="AraC_binding_2"/>
    <property type="match status" value="1"/>
</dbReference>
<evidence type="ECO:0000313" key="5">
    <source>
        <dbReference type="EMBL" id="RAY16004.1"/>
    </source>
</evidence>
<dbReference type="InterPro" id="IPR035418">
    <property type="entry name" value="AraC-bd_2"/>
</dbReference>